<reference evidence="1" key="1">
    <citation type="submission" date="2013-12" db="EMBL/GenBank/DDBJ databases">
        <title>The Genome Sequence of Aphanomyces invadans NJM9701.</title>
        <authorList>
            <consortium name="The Broad Institute Genomics Platform"/>
            <person name="Russ C."/>
            <person name="Tyler B."/>
            <person name="van West P."/>
            <person name="Dieguez-Uribeondo J."/>
            <person name="Young S.K."/>
            <person name="Zeng Q."/>
            <person name="Gargeya S."/>
            <person name="Fitzgerald M."/>
            <person name="Abouelleil A."/>
            <person name="Alvarado L."/>
            <person name="Chapman S.B."/>
            <person name="Gainer-Dewar J."/>
            <person name="Goldberg J."/>
            <person name="Griggs A."/>
            <person name="Gujja S."/>
            <person name="Hansen M."/>
            <person name="Howarth C."/>
            <person name="Imamovic A."/>
            <person name="Ireland A."/>
            <person name="Larimer J."/>
            <person name="McCowan C."/>
            <person name="Murphy C."/>
            <person name="Pearson M."/>
            <person name="Poon T.W."/>
            <person name="Priest M."/>
            <person name="Roberts A."/>
            <person name="Saif S."/>
            <person name="Shea T."/>
            <person name="Sykes S."/>
            <person name="Wortman J."/>
            <person name="Nusbaum C."/>
            <person name="Birren B."/>
        </authorList>
    </citation>
    <scope>NUCLEOTIDE SEQUENCE [LARGE SCALE GENOMIC DNA]</scope>
    <source>
        <strain evidence="1">NJM9701</strain>
    </source>
</reference>
<dbReference type="InterPro" id="IPR011990">
    <property type="entry name" value="TPR-like_helical_dom_sf"/>
</dbReference>
<accession>A0A024UNG5</accession>
<protein>
    <submittedName>
        <fullName evidence="1">Uncharacterized protein</fullName>
    </submittedName>
</protein>
<dbReference type="GeneID" id="20079227"/>
<dbReference type="EMBL" id="KI913954">
    <property type="protein sequence ID" value="ETW07730.1"/>
    <property type="molecule type" value="Genomic_DNA"/>
</dbReference>
<organism evidence="1">
    <name type="scientific">Aphanomyces invadans</name>
    <dbReference type="NCBI Taxonomy" id="157072"/>
    <lineage>
        <taxon>Eukaryota</taxon>
        <taxon>Sar</taxon>
        <taxon>Stramenopiles</taxon>
        <taxon>Oomycota</taxon>
        <taxon>Saprolegniomycetes</taxon>
        <taxon>Saprolegniales</taxon>
        <taxon>Verrucalvaceae</taxon>
        <taxon>Aphanomyces</taxon>
    </lineage>
</organism>
<dbReference type="SUPFAM" id="SSF48452">
    <property type="entry name" value="TPR-like"/>
    <property type="match status" value="1"/>
</dbReference>
<proteinExistence type="predicted"/>
<dbReference type="Gene3D" id="1.25.40.10">
    <property type="entry name" value="Tetratricopeptide repeat domain"/>
    <property type="match status" value="1"/>
</dbReference>
<name>A0A024UNG5_9STRA</name>
<dbReference type="AlphaFoldDB" id="A0A024UNG5"/>
<dbReference type="VEuPathDB" id="FungiDB:H310_02177"/>
<dbReference type="eggNOG" id="ENOG502S5Z1">
    <property type="taxonomic scope" value="Eukaryota"/>
</dbReference>
<evidence type="ECO:0000313" key="1">
    <source>
        <dbReference type="EMBL" id="ETW07730.1"/>
    </source>
</evidence>
<gene>
    <name evidence="1" type="ORF">H310_02177</name>
</gene>
<dbReference type="OrthoDB" id="77614at2759"/>
<dbReference type="RefSeq" id="XP_008863823.1">
    <property type="nucleotide sequence ID" value="XM_008865601.1"/>
</dbReference>
<sequence>MPEMGEAISATAGEGRGQRQSWIHAQLALQRIKDRVLQSPTSAANDVEEWAAAAKNAVLCVLHSTARPDPVIQALALLHGELRDMHQHLQGPSTMQTSEENQICHPRSFYVSAFEMIMHVAPLSSQVEEFGVALAYCYMHESLFGEATAVADALSSMASVQQDRLLTLMACIAFQQNDIGRAMSVLRGSVPSTPLCAFWLAMAWVLSHKRSKTDPSHYQPCTIESADDVWALLQTAIAGDVRTIECLILQAWIRTHHRTRVQEDITAGDCLVKAICLDFDHRGSTNLPMFNYAMLLGRLGQWADMQQTLQFCLDAYTNRTTSDTACIPIFSATMHVTLPILQAYMARACILSGDLNTAHVMLQRLGLATAALDVSVGPFQTSSLVRDRVFVLLEVNAHREAVNVCNAALQRYQGDPALLLYKADALFCLEQVQECDWTLQQVDTVLAGVDEPCRDLYAQLLNNQALVLACRGDIADAVQKLHECRHKFPSCTHALFNLTVLLWRQKKRVAACTTWLAGRPTISVPGTLDVENPPTTHVPAGRRGQLCPQQVAALDRLIETHWADHERMHAIKQSLQVVEHYRSFCETQHGGGEASAAETRP</sequence>